<accession>A0A9D4BTN6</accession>
<protein>
    <submittedName>
        <fullName evidence="1">Uncharacterized protein</fullName>
    </submittedName>
</protein>
<keyword evidence="2" id="KW-1185">Reference proteome</keyword>
<dbReference type="Proteomes" id="UP000828390">
    <property type="component" value="Unassembled WGS sequence"/>
</dbReference>
<gene>
    <name evidence="1" type="ORF">DPMN_068515</name>
</gene>
<dbReference type="AlphaFoldDB" id="A0A9D4BTN6"/>
<organism evidence="1 2">
    <name type="scientific">Dreissena polymorpha</name>
    <name type="common">Zebra mussel</name>
    <name type="synonym">Mytilus polymorpha</name>
    <dbReference type="NCBI Taxonomy" id="45954"/>
    <lineage>
        <taxon>Eukaryota</taxon>
        <taxon>Metazoa</taxon>
        <taxon>Spiralia</taxon>
        <taxon>Lophotrochozoa</taxon>
        <taxon>Mollusca</taxon>
        <taxon>Bivalvia</taxon>
        <taxon>Autobranchia</taxon>
        <taxon>Heteroconchia</taxon>
        <taxon>Euheterodonta</taxon>
        <taxon>Imparidentia</taxon>
        <taxon>Neoheterodontei</taxon>
        <taxon>Myida</taxon>
        <taxon>Dreissenoidea</taxon>
        <taxon>Dreissenidae</taxon>
        <taxon>Dreissena</taxon>
    </lineage>
</organism>
<dbReference type="EMBL" id="JAIWYP010000014">
    <property type="protein sequence ID" value="KAH3709055.1"/>
    <property type="molecule type" value="Genomic_DNA"/>
</dbReference>
<sequence>MSEVLDDSGAGKDTVMGRRGTYLWRECMMMIGMKCMGQDMECFHFGSQSEGTTTPGLQSDIDFLISANDFNIMTVWEDWKSWMLNLLMLHDDTTPPQQYLLQAIQTYTPEPETSLIHGTLVTNDCGQVLLSAERGKQYIEYEDRDRGEATKNGPSVSFIPNWDVVNAFHIRKPLPEIHHWIDRCKGRPV</sequence>
<proteinExistence type="predicted"/>
<evidence type="ECO:0000313" key="2">
    <source>
        <dbReference type="Proteomes" id="UP000828390"/>
    </source>
</evidence>
<name>A0A9D4BTN6_DREPO</name>
<reference evidence="1" key="2">
    <citation type="submission" date="2020-11" db="EMBL/GenBank/DDBJ databases">
        <authorList>
            <person name="McCartney M.A."/>
            <person name="Auch B."/>
            <person name="Kono T."/>
            <person name="Mallez S."/>
            <person name="Becker A."/>
            <person name="Gohl D.M."/>
            <person name="Silverstein K.A.T."/>
            <person name="Koren S."/>
            <person name="Bechman K.B."/>
            <person name="Herman A."/>
            <person name="Abrahante J.E."/>
            <person name="Garbe J."/>
        </authorList>
    </citation>
    <scope>NUCLEOTIDE SEQUENCE</scope>
    <source>
        <strain evidence="1">Duluth1</strain>
        <tissue evidence="1">Whole animal</tissue>
    </source>
</reference>
<reference evidence="1" key="1">
    <citation type="journal article" date="2019" name="bioRxiv">
        <title>The Genome of the Zebra Mussel, Dreissena polymorpha: A Resource for Invasive Species Research.</title>
        <authorList>
            <person name="McCartney M.A."/>
            <person name="Auch B."/>
            <person name="Kono T."/>
            <person name="Mallez S."/>
            <person name="Zhang Y."/>
            <person name="Obille A."/>
            <person name="Becker A."/>
            <person name="Abrahante J.E."/>
            <person name="Garbe J."/>
            <person name="Badalamenti J.P."/>
            <person name="Herman A."/>
            <person name="Mangelson H."/>
            <person name="Liachko I."/>
            <person name="Sullivan S."/>
            <person name="Sone E.D."/>
            <person name="Koren S."/>
            <person name="Silverstein K.A.T."/>
            <person name="Beckman K.B."/>
            <person name="Gohl D.M."/>
        </authorList>
    </citation>
    <scope>NUCLEOTIDE SEQUENCE</scope>
    <source>
        <strain evidence="1">Duluth1</strain>
        <tissue evidence="1">Whole animal</tissue>
    </source>
</reference>
<comment type="caution">
    <text evidence="1">The sequence shown here is derived from an EMBL/GenBank/DDBJ whole genome shotgun (WGS) entry which is preliminary data.</text>
</comment>
<evidence type="ECO:0000313" key="1">
    <source>
        <dbReference type="EMBL" id="KAH3709055.1"/>
    </source>
</evidence>